<protein>
    <submittedName>
        <fullName evidence="1">Uncharacterized protein</fullName>
    </submittedName>
</protein>
<reference evidence="1" key="1">
    <citation type="journal article" date="2014" name="Front. Microbiol.">
        <title>High frequency of phylogenetically diverse reductive dehalogenase-homologous genes in deep subseafloor sedimentary metagenomes.</title>
        <authorList>
            <person name="Kawai M."/>
            <person name="Futagami T."/>
            <person name="Toyoda A."/>
            <person name="Takaki Y."/>
            <person name="Nishi S."/>
            <person name="Hori S."/>
            <person name="Arai W."/>
            <person name="Tsubouchi T."/>
            <person name="Morono Y."/>
            <person name="Uchiyama I."/>
            <person name="Ito T."/>
            <person name="Fujiyama A."/>
            <person name="Inagaki F."/>
            <person name="Takami H."/>
        </authorList>
    </citation>
    <scope>NUCLEOTIDE SEQUENCE</scope>
    <source>
        <strain evidence="1">Expedition CK06-06</strain>
    </source>
</reference>
<accession>X1AHU8</accession>
<gene>
    <name evidence="1" type="ORF">S01H4_33691</name>
</gene>
<dbReference type="AlphaFoldDB" id="X1AHU8"/>
<organism evidence="1">
    <name type="scientific">marine sediment metagenome</name>
    <dbReference type="NCBI Taxonomy" id="412755"/>
    <lineage>
        <taxon>unclassified sequences</taxon>
        <taxon>metagenomes</taxon>
        <taxon>ecological metagenomes</taxon>
    </lineage>
</organism>
<comment type="caution">
    <text evidence="1">The sequence shown here is derived from an EMBL/GenBank/DDBJ whole genome shotgun (WGS) entry which is preliminary data.</text>
</comment>
<sequence length="169" mass="17789">MPRKPTDEVIEHRITLGAYERQIVSDLAGSYQFNRIATPVITFVNDNTSLLLIGTVIGVSLDKILSEPNWRDIVTELSGLPLDDWLETQNLVGGAIGATIAAFFSGGLAAPVGFAAGVAAVEIGESLSQSGADTIVTIEGLTDSNNIAATTSFAITTWKVLNNIVDGDI</sequence>
<name>X1AHU8_9ZZZZ</name>
<proteinExistence type="predicted"/>
<dbReference type="EMBL" id="BART01017754">
    <property type="protein sequence ID" value="GAG81574.1"/>
    <property type="molecule type" value="Genomic_DNA"/>
</dbReference>
<evidence type="ECO:0000313" key="1">
    <source>
        <dbReference type="EMBL" id="GAG81574.1"/>
    </source>
</evidence>